<keyword evidence="2" id="KW-1185">Reference proteome</keyword>
<name>A0ACC1A7G4_9ROSI</name>
<dbReference type="Proteomes" id="UP001164250">
    <property type="component" value="Chromosome 12"/>
</dbReference>
<sequence>MCSKHFQNLLLSLKSATTYNAKIIDQVLTQSITNGLFHATPTWNCILRAYSKSPTPIKAILIYNHFFIRKNSTHPDNYTYPPLLKACLGVFSLPKGQELHAHVTKLGLDSDIYVQNDLIHFYGCMNELTSARGVFDEMPHRVIVSWNTLLGIYNDSSNSFVEVLVLFKRLICEEIKADGITLVILLSACAQLGRPDFGRAVHCYATKVGLECMLGLENALLGMYLKCREMRAALRVFDEMVSRRDVVSHTILIKGCAEMGMVELGREVFDMIVDKDTVIWSSMMHAYVKAKLPKEALKLFKIMVDEGLIPDENTMVSVLSACASLSDLECGRLVHRFIHQNNIKQDVFVKTALIDMYSKCGCLEDALVLFYKMGCKDVFTWTIMIEGLANYGLGIEALRVFNQMERQGIKPNEATFVSVLAACSHSGLVTEGCQLFRRMVGVDRIQPKNEHFGCLIDLFSRAGLLYQAEEFIETMKAEDKLIAYKTLLSACIRYSEFDVGEKAAYKMMKLGPQNHATHVLLSNLYAQAGQWAEVAEARRNMKEFDMRKMPGNSTLELKHYL</sequence>
<dbReference type="EMBL" id="CM047908">
    <property type="protein sequence ID" value="KAJ0082997.1"/>
    <property type="molecule type" value="Genomic_DNA"/>
</dbReference>
<organism evidence="1 2">
    <name type="scientific">Pistacia atlantica</name>
    <dbReference type="NCBI Taxonomy" id="434234"/>
    <lineage>
        <taxon>Eukaryota</taxon>
        <taxon>Viridiplantae</taxon>
        <taxon>Streptophyta</taxon>
        <taxon>Embryophyta</taxon>
        <taxon>Tracheophyta</taxon>
        <taxon>Spermatophyta</taxon>
        <taxon>Magnoliopsida</taxon>
        <taxon>eudicotyledons</taxon>
        <taxon>Gunneridae</taxon>
        <taxon>Pentapetalae</taxon>
        <taxon>rosids</taxon>
        <taxon>malvids</taxon>
        <taxon>Sapindales</taxon>
        <taxon>Anacardiaceae</taxon>
        <taxon>Pistacia</taxon>
    </lineage>
</organism>
<evidence type="ECO:0000313" key="1">
    <source>
        <dbReference type="EMBL" id="KAJ0082997.1"/>
    </source>
</evidence>
<evidence type="ECO:0000313" key="2">
    <source>
        <dbReference type="Proteomes" id="UP001164250"/>
    </source>
</evidence>
<proteinExistence type="predicted"/>
<reference evidence="2" key="1">
    <citation type="journal article" date="2023" name="G3 (Bethesda)">
        <title>Genome assembly and association tests identify interacting loci associated with vigor, precocity, and sex in interspecific pistachio rootstocks.</title>
        <authorList>
            <person name="Palmer W."/>
            <person name="Jacygrad E."/>
            <person name="Sagayaradj S."/>
            <person name="Cavanaugh K."/>
            <person name="Han R."/>
            <person name="Bertier L."/>
            <person name="Beede B."/>
            <person name="Kafkas S."/>
            <person name="Golino D."/>
            <person name="Preece J."/>
            <person name="Michelmore R."/>
        </authorList>
    </citation>
    <scope>NUCLEOTIDE SEQUENCE [LARGE SCALE GENOMIC DNA]</scope>
</reference>
<comment type="caution">
    <text evidence="1">The sequence shown here is derived from an EMBL/GenBank/DDBJ whole genome shotgun (WGS) entry which is preliminary data.</text>
</comment>
<gene>
    <name evidence="1" type="ORF">Patl1_11447</name>
</gene>
<accession>A0ACC1A7G4</accession>
<protein>
    <submittedName>
        <fullName evidence="1">Uncharacterized protein</fullName>
    </submittedName>
</protein>